<accession>A0ABV0S7L0</accession>
<proteinExistence type="predicted"/>
<dbReference type="Proteomes" id="UP001434883">
    <property type="component" value="Unassembled WGS sequence"/>
</dbReference>
<reference evidence="2 3" key="1">
    <citation type="submission" date="2021-06" db="EMBL/GenBank/DDBJ databases">
        <authorList>
            <person name="Palmer J.M."/>
        </authorList>
    </citation>
    <scope>NUCLEOTIDE SEQUENCE [LARGE SCALE GENOMIC DNA]</scope>
    <source>
        <strain evidence="2 3">XC_2019</strain>
        <tissue evidence="2">Muscle</tissue>
    </source>
</reference>
<evidence type="ECO:0000313" key="2">
    <source>
        <dbReference type="EMBL" id="MEQ2216542.1"/>
    </source>
</evidence>
<sequence>MVRQRGGKAGLGRKDSSEVVSSRDSGVLESDVAMETMSAAEQAMEKVKKRYRKKKTKLEESFPSYLQSTRPCLLCAAFRHHDNQQETWSVA</sequence>
<name>A0ABV0S7L0_9TELE</name>
<organism evidence="2 3">
    <name type="scientific">Xenoophorus captivus</name>
    <dbReference type="NCBI Taxonomy" id="1517983"/>
    <lineage>
        <taxon>Eukaryota</taxon>
        <taxon>Metazoa</taxon>
        <taxon>Chordata</taxon>
        <taxon>Craniata</taxon>
        <taxon>Vertebrata</taxon>
        <taxon>Euteleostomi</taxon>
        <taxon>Actinopterygii</taxon>
        <taxon>Neopterygii</taxon>
        <taxon>Teleostei</taxon>
        <taxon>Neoteleostei</taxon>
        <taxon>Acanthomorphata</taxon>
        <taxon>Ovalentaria</taxon>
        <taxon>Atherinomorphae</taxon>
        <taxon>Cyprinodontiformes</taxon>
        <taxon>Goodeidae</taxon>
        <taxon>Xenoophorus</taxon>
    </lineage>
</organism>
<feature type="region of interest" description="Disordered" evidence="1">
    <location>
        <begin position="1"/>
        <end position="26"/>
    </location>
</feature>
<evidence type="ECO:0000313" key="3">
    <source>
        <dbReference type="Proteomes" id="UP001434883"/>
    </source>
</evidence>
<protein>
    <submittedName>
        <fullName evidence="2">Uncharacterized protein</fullName>
    </submittedName>
</protein>
<gene>
    <name evidence="2" type="ORF">XENOCAPTIV_017925</name>
</gene>
<evidence type="ECO:0000256" key="1">
    <source>
        <dbReference type="SAM" id="MobiDB-lite"/>
    </source>
</evidence>
<keyword evidence="3" id="KW-1185">Reference proteome</keyword>
<dbReference type="EMBL" id="JAHRIN010070965">
    <property type="protein sequence ID" value="MEQ2216542.1"/>
    <property type="molecule type" value="Genomic_DNA"/>
</dbReference>
<comment type="caution">
    <text evidence="2">The sequence shown here is derived from an EMBL/GenBank/DDBJ whole genome shotgun (WGS) entry which is preliminary data.</text>
</comment>